<sequence length="71" mass="8473">MRRIFFDIPSSTSKEIHGVVLYLDEEGNILKYSCTCIFSSFYCWTKKNLIENKICRHIKEAIKQYENGKKY</sequence>
<evidence type="ECO:0000259" key="1">
    <source>
        <dbReference type="PROSITE" id="PS50966"/>
    </source>
</evidence>
<organism evidence="3">
    <name type="scientific">viral metagenome</name>
    <dbReference type="NCBI Taxonomy" id="1070528"/>
    <lineage>
        <taxon>unclassified sequences</taxon>
        <taxon>metagenomes</taxon>
        <taxon>organismal metagenomes</taxon>
    </lineage>
</organism>
<dbReference type="AlphaFoldDB" id="A0A6M3LTV6"/>
<proteinExistence type="predicted"/>
<feature type="domain" description="SWIM-type" evidence="1">
    <location>
        <begin position="19"/>
        <end position="66"/>
    </location>
</feature>
<protein>
    <recommendedName>
        <fullName evidence="1">SWIM-type domain-containing protein</fullName>
    </recommendedName>
</protein>
<accession>A0A6M3LTV6</accession>
<reference evidence="3" key="1">
    <citation type="submission" date="2020-03" db="EMBL/GenBank/DDBJ databases">
        <title>The deep terrestrial virosphere.</title>
        <authorList>
            <person name="Holmfeldt K."/>
            <person name="Nilsson E."/>
            <person name="Simone D."/>
            <person name="Lopez-Fernandez M."/>
            <person name="Wu X."/>
            <person name="de Brujin I."/>
            <person name="Lundin D."/>
            <person name="Andersson A."/>
            <person name="Bertilsson S."/>
            <person name="Dopson M."/>
        </authorList>
    </citation>
    <scope>NUCLEOTIDE SEQUENCE</scope>
    <source>
        <strain evidence="2">MM415A07878</strain>
        <strain evidence="3">MM415B07121</strain>
    </source>
</reference>
<evidence type="ECO:0000313" key="3">
    <source>
        <dbReference type="EMBL" id="QJA96912.1"/>
    </source>
</evidence>
<dbReference type="InterPro" id="IPR007527">
    <property type="entry name" value="Znf_SWIM"/>
</dbReference>
<evidence type="ECO:0000313" key="2">
    <source>
        <dbReference type="EMBL" id="QJA68186.1"/>
    </source>
</evidence>
<dbReference type="GO" id="GO:0008270">
    <property type="term" value="F:zinc ion binding"/>
    <property type="evidence" value="ECO:0007669"/>
    <property type="project" value="InterPro"/>
</dbReference>
<gene>
    <name evidence="2" type="ORF">MM415A07878_0009</name>
    <name evidence="3" type="ORF">MM415B07121_0010</name>
</gene>
<dbReference type="EMBL" id="MT141594">
    <property type="protein sequence ID" value="QJA68186.1"/>
    <property type="molecule type" value="Genomic_DNA"/>
</dbReference>
<name>A0A6M3LTV6_9ZZZZ</name>
<dbReference type="PROSITE" id="PS50966">
    <property type="entry name" value="ZF_SWIM"/>
    <property type="match status" value="1"/>
</dbReference>
<dbReference type="EMBL" id="MT143445">
    <property type="protein sequence ID" value="QJA96912.1"/>
    <property type="molecule type" value="Genomic_DNA"/>
</dbReference>